<evidence type="ECO:0000313" key="3">
    <source>
        <dbReference type="Proteomes" id="UP001151760"/>
    </source>
</evidence>
<feature type="region of interest" description="Disordered" evidence="1">
    <location>
        <begin position="1"/>
        <end position="53"/>
    </location>
</feature>
<organism evidence="2 3">
    <name type="scientific">Tanacetum coccineum</name>
    <dbReference type="NCBI Taxonomy" id="301880"/>
    <lineage>
        <taxon>Eukaryota</taxon>
        <taxon>Viridiplantae</taxon>
        <taxon>Streptophyta</taxon>
        <taxon>Embryophyta</taxon>
        <taxon>Tracheophyta</taxon>
        <taxon>Spermatophyta</taxon>
        <taxon>Magnoliopsida</taxon>
        <taxon>eudicotyledons</taxon>
        <taxon>Gunneridae</taxon>
        <taxon>Pentapetalae</taxon>
        <taxon>asterids</taxon>
        <taxon>campanulids</taxon>
        <taxon>Asterales</taxon>
        <taxon>Asteraceae</taxon>
        <taxon>Asteroideae</taxon>
        <taxon>Anthemideae</taxon>
        <taxon>Anthemidinae</taxon>
        <taxon>Tanacetum</taxon>
    </lineage>
</organism>
<keyword evidence="3" id="KW-1185">Reference proteome</keyword>
<dbReference type="Proteomes" id="UP001151760">
    <property type="component" value="Unassembled WGS sequence"/>
</dbReference>
<evidence type="ECO:0000313" key="2">
    <source>
        <dbReference type="EMBL" id="GJT02034.1"/>
    </source>
</evidence>
<gene>
    <name evidence="2" type="ORF">Tco_0823203</name>
</gene>
<comment type="caution">
    <text evidence="2">The sequence shown here is derived from an EMBL/GenBank/DDBJ whole genome shotgun (WGS) entry which is preliminary data.</text>
</comment>
<evidence type="ECO:0000256" key="1">
    <source>
        <dbReference type="SAM" id="MobiDB-lite"/>
    </source>
</evidence>
<sequence length="139" mass="15323">MALKERIVELDEDQARSDHGNTLESRPLQDEDQAGSNPEQSHVALAGPNPKPMYEDFIATVYPQVHESLKHPDEFSNDKPTKEEPDKANVETKGESMVTVLIIRLFTATTTTTTTTLPPPPQQQSTIESALAARVTALE</sequence>
<dbReference type="EMBL" id="BQNB010012317">
    <property type="protein sequence ID" value="GJT02034.1"/>
    <property type="molecule type" value="Genomic_DNA"/>
</dbReference>
<proteinExistence type="predicted"/>
<feature type="region of interest" description="Disordered" evidence="1">
    <location>
        <begin position="68"/>
        <end position="93"/>
    </location>
</feature>
<feature type="compositionally biased region" description="Basic and acidic residues" evidence="1">
    <location>
        <begin position="1"/>
        <end position="21"/>
    </location>
</feature>
<name>A0ABQ5AM63_9ASTR</name>
<reference evidence="2" key="1">
    <citation type="journal article" date="2022" name="Int. J. Mol. Sci.">
        <title>Draft Genome of Tanacetum Coccineum: Genomic Comparison of Closely Related Tanacetum-Family Plants.</title>
        <authorList>
            <person name="Yamashiro T."/>
            <person name="Shiraishi A."/>
            <person name="Nakayama K."/>
            <person name="Satake H."/>
        </authorList>
    </citation>
    <scope>NUCLEOTIDE SEQUENCE</scope>
</reference>
<reference evidence="2" key="2">
    <citation type="submission" date="2022-01" db="EMBL/GenBank/DDBJ databases">
        <authorList>
            <person name="Yamashiro T."/>
            <person name="Shiraishi A."/>
            <person name="Satake H."/>
            <person name="Nakayama K."/>
        </authorList>
    </citation>
    <scope>NUCLEOTIDE SEQUENCE</scope>
</reference>
<accession>A0ABQ5AM63</accession>
<protein>
    <submittedName>
        <fullName evidence="2">Uncharacterized protein</fullName>
    </submittedName>
</protein>